<dbReference type="EMBL" id="KL662189">
    <property type="protein sequence ID" value="KFM29277.1"/>
    <property type="molecule type" value="Genomic_DNA"/>
</dbReference>
<accession>A0A087SU73</accession>
<evidence type="ECO:0000313" key="2">
    <source>
        <dbReference type="Proteomes" id="UP000028924"/>
    </source>
</evidence>
<dbReference type="RefSeq" id="XP_011402330.1">
    <property type="nucleotide sequence ID" value="XM_011404028.1"/>
</dbReference>
<evidence type="ECO:0000313" key="1">
    <source>
        <dbReference type="EMBL" id="KFM29277.1"/>
    </source>
</evidence>
<keyword evidence="2" id="KW-1185">Reference proteome</keyword>
<protein>
    <submittedName>
        <fullName evidence="1">Uncharacterized protein</fullName>
    </submittedName>
</protein>
<dbReference type="GeneID" id="23613044"/>
<reference evidence="1 2" key="1">
    <citation type="journal article" date="2014" name="BMC Genomics">
        <title>Oil accumulation mechanisms of the oleaginous microalga Chlorella protothecoides revealed through its genome, transcriptomes, and proteomes.</title>
        <authorList>
            <person name="Gao C."/>
            <person name="Wang Y."/>
            <person name="Shen Y."/>
            <person name="Yan D."/>
            <person name="He X."/>
            <person name="Dai J."/>
            <person name="Wu Q."/>
        </authorList>
    </citation>
    <scope>NUCLEOTIDE SEQUENCE [LARGE SCALE GENOMIC DNA]</scope>
    <source>
        <strain evidence="1 2">0710</strain>
    </source>
</reference>
<dbReference type="Proteomes" id="UP000028924">
    <property type="component" value="Unassembled WGS sequence"/>
</dbReference>
<proteinExistence type="predicted"/>
<organism evidence="1 2">
    <name type="scientific">Auxenochlorella protothecoides</name>
    <name type="common">Green microalga</name>
    <name type="synonym">Chlorella protothecoides</name>
    <dbReference type="NCBI Taxonomy" id="3075"/>
    <lineage>
        <taxon>Eukaryota</taxon>
        <taxon>Viridiplantae</taxon>
        <taxon>Chlorophyta</taxon>
        <taxon>core chlorophytes</taxon>
        <taxon>Trebouxiophyceae</taxon>
        <taxon>Chlorellales</taxon>
        <taxon>Chlorellaceae</taxon>
        <taxon>Auxenochlorella</taxon>
    </lineage>
</organism>
<dbReference type="AlphaFoldDB" id="A0A087SU73"/>
<dbReference type="KEGG" id="apro:F751_1653"/>
<name>A0A087SU73_AUXPR</name>
<gene>
    <name evidence="1" type="ORF">F751_1653</name>
</gene>
<sequence>MQAVPGSPVSIDPRATSLPPPGNVLLDLLAGLVADVGVPPLDQLHRQLVQAVKVVGGVGDPVGRPPHPRDDLLDVVDILPLLRLGVGVVEAQEAVAAARRPCQSPRTWPWHARCAGSHWAREESA</sequence>